<dbReference type="RefSeq" id="WP_249712818.1">
    <property type="nucleotide sequence ID" value="NZ_JAMFMB010000036.1"/>
</dbReference>
<keyword evidence="2" id="KW-1185">Reference proteome</keyword>
<organism evidence="1 2">
    <name type="scientific">Ruegeria spongiae</name>
    <dbReference type="NCBI Taxonomy" id="2942209"/>
    <lineage>
        <taxon>Bacteria</taxon>
        <taxon>Pseudomonadati</taxon>
        <taxon>Pseudomonadota</taxon>
        <taxon>Alphaproteobacteria</taxon>
        <taxon>Rhodobacterales</taxon>
        <taxon>Roseobacteraceae</taxon>
        <taxon>Ruegeria</taxon>
    </lineage>
</organism>
<evidence type="ECO:0000313" key="2">
    <source>
        <dbReference type="Proteomes" id="UP001203880"/>
    </source>
</evidence>
<accession>A0ABT0Q7B4</accession>
<proteinExistence type="predicted"/>
<dbReference type="EMBL" id="JAMFMB010000036">
    <property type="protein sequence ID" value="MCL6285740.1"/>
    <property type="molecule type" value="Genomic_DNA"/>
</dbReference>
<evidence type="ECO:0000313" key="1">
    <source>
        <dbReference type="EMBL" id="MCL6285740.1"/>
    </source>
</evidence>
<gene>
    <name evidence="1" type="ORF">M3P21_19610</name>
</gene>
<sequence length="174" mass="19290">MLYLCLARPDIADIWEQSPVIRFRDANGQQKNHVPDFLLTFIDGRRLAVAIKAVARVENTGFRDTLRYIRAAMPPEYADDLTLVTERSYTQSAARNAQKLHEFRRTPDPEADAAVADAIGAAPVVTTIAQLVERTGLGGRAFRATFKSTFSGMLRVLDAGDILPSTRVQWEGAK</sequence>
<name>A0ABT0Q7B4_9RHOB</name>
<comment type="caution">
    <text evidence="1">The sequence shown here is derived from an EMBL/GenBank/DDBJ whole genome shotgun (WGS) entry which is preliminary data.</text>
</comment>
<dbReference type="Proteomes" id="UP001203880">
    <property type="component" value="Unassembled WGS sequence"/>
</dbReference>
<protein>
    <submittedName>
        <fullName evidence="1">Tn7 transposase TnsA N-terminal domain-containing protein</fullName>
    </submittedName>
</protein>
<reference evidence="1" key="1">
    <citation type="submission" date="2022-05" db="EMBL/GenBank/DDBJ databases">
        <authorList>
            <person name="Park J.-S."/>
        </authorList>
    </citation>
    <scope>NUCLEOTIDE SEQUENCE</scope>
    <source>
        <strain evidence="1">2012CJ41-6</strain>
    </source>
</reference>